<gene>
    <name evidence="2" type="ORF">SeMB42_g05884</name>
</gene>
<dbReference type="AlphaFoldDB" id="A0A507CNR2"/>
<keyword evidence="1" id="KW-0472">Membrane</keyword>
<feature type="transmembrane region" description="Helical" evidence="1">
    <location>
        <begin position="84"/>
        <end position="104"/>
    </location>
</feature>
<accession>A0A507CNR2</accession>
<dbReference type="EMBL" id="QEAN01000302">
    <property type="protein sequence ID" value="TPX40753.1"/>
    <property type="molecule type" value="Genomic_DNA"/>
</dbReference>
<organism evidence="2 3">
    <name type="scientific">Synchytrium endobioticum</name>
    <dbReference type="NCBI Taxonomy" id="286115"/>
    <lineage>
        <taxon>Eukaryota</taxon>
        <taxon>Fungi</taxon>
        <taxon>Fungi incertae sedis</taxon>
        <taxon>Chytridiomycota</taxon>
        <taxon>Chytridiomycota incertae sedis</taxon>
        <taxon>Chytridiomycetes</taxon>
        <taxon>Synchytriales</taxon>
        <taxon>Synchytriaceae</taxon>
        <taxon>Synchytrium</taxon>
    </lineage>
</organism>
<proteinExistence type="predicted"/>
<dbReference type="VEuPathDB" id="FungiDB:SeMB42_g05884"/>
<name>A0A507CNR2_9FUNG</name>
<sequence length="138" mass="15510">MVGTWIDAAADGEPASLRKDSAIRTFAWMLLEIKRPSTLAIQQDRCRDVALGLVAYKLQETHHALIEGQELQGDRLHNQPHQRIVLTIFLYILYLISFFAGISINSNYIKATHCCVFDRVADFVPNVGIQSLNEIQAA</sequence>
<comment type="caution">
    <text evidence="2">The sequence shown here is derived from an EMBL/GenBank/DDBJ whole genome shotgun (WGS) entry which is preliminary data.</text>
</comment>
<reference evidence="2 3" key="1">
    <citation type="journal article" date="2019" name="Sci. Rep.">
        <title>Comparative genomics of chytrid fungi reveal insights into the obligate biotrophic and pathogenic lifestyle of Synchytrium endobioticum.</title>
        <authorList>
            <person name="van de Vossenberg B.T.L.H."/>
            <person name="Warris S."/>
            <person name="Nguyen H.D.T."/>
            <person name="van Gent-Pelzer M.P.E."/>
            <person name="Joly D.L."/>
            <person name="van de Geest H.C."/>
            <person name="Bonants P.J.M."/>
            <person name="Smith D.S."/>
            <person name="Levesque C.A."/>
            <person name="van der Lee T.A.J."/>
        </authorList>
    </citation>
    <scope>NUCLEOTIDE SEQUENCE [LARGE SCALE GENOMIC DNA]</scope>
    <source>
        <strain evidence="2 3">MB42</strain>
    </source>
</reference>
<evidence type="ECO:0000256" key="1">
    <source>
        <dbReference type="SAM" id="Phobius"/>
    </source>
</evidence>
<keyword evidence="1" id="KW-0812">Transmembrane</keyword>
<keyword evidence="1" id="KW-1133">Transmembrane helix</keyword>
<evidence type="ECO:0000313" key="3">
    <source>
        <dbReference type="Proteomes" id="UP000317494"/>
    </source>
</evidence>
<dbReference type="Proteomes" id="UP000317494">
    <property type="component" value="Unassembled WGS sequence"/>
</dbReference>
<protein>
    <submittedName>
        <fullName evidence="2">Uncharacterized protein</fullName>
    </submittedName>
</protein>
<keyword evidence="3" id="KW-1185">Reference proteome</keyword>
<evidence type="ECO:0000313" key="2">
    <source>
        <dbReference type="EMBL" id="TPX40753.1"/>
    </source>
</evidence>